<name>A0A8X6QJT1_NEPPI</name>
<evidence type="ECO:0000313" key="2">
    <source>
        <dbReference type="Proteomes" id="UP000887013"/>
    </source>
</evidence>
<dbReference type="Pfam" id="PF05186">
    <property type="entry name" value="Dpy-30"/>
    <property type="match status" value="1"/>
</dbReference>
<comment type="caution">
    <text evidence="1">The sequence shown here is derived from an EMBL/GenBank/DDBJ whole genome shotgun (WGS) entry which is preliminary data.</text>
</comment>
<sequence>MPKVSMNGLLKRKVNDSFLRIDVANSYEFQVDSDQRNFPSVPYLDEALIAYVKSRTPDPIQFIINFLETSRKNGYPSTSFGGKNISTAVTDEMSFNLGNSCKFRPLCSKWYRERLYFAHADMLLATVISRTFFTLAAERPDDPLQFVIDALVEKRAFFLEYDESEASMSTELRSTSSSSVAVSNGLTTQAGNSGETSVARSNSYTESYYCVNAEKLLADVLANALNIVLKERPCDPVQLVIDVLARGRARYLVMDEVNRYSCKNARITEAYDQNQTKKRKTKKSVTWAPAEELVNTRYIPRLKNTRKYIPKRKNKERNKENRDTVPVIVNEIASRVEDFREFGSFCSCSPLYNMDVSLVPYLSDALNAAGKERPHDPIQFVVNFLMRSRDHSN</sequence>
<evidence type="ECO:0000313" key="1">
    <source>
        <dbReference type="EMBL" id="GFU28970.1"/>
    </source>
</evidence>
<dbReference type="EMBL" id="BMAW01129112">
    <property type="protein sequence ID" value="GFU28970.1"/>
    <property type="molecule type" value="Genomic_DNA"/>
</dbReference>
<dbReference type="Proteomes" id="UP000887013">
    <property type="component" value="Unassembled WGS sequence"/>
</dbReference>
<reference evidence="1" key="1">
    <citation type="submission" date="2020-08" db="EMBL/GenBank/DDBJ databases">
        <title>Multicomponent nature underlies the extraordinary mechanical properties of spider dragline silk.</title>
        <authorList>
            <person name="Kono N."/>
            <person name="Nakamura H."/>
            <person name="Mori M."/>
            <person name="Yoshida Y."/>
            <person name="Ohtoshi R."/>
            <person name="Malay A.D."/>
            <person name="Moran D.A.P."/>
            <person name="Tomita M."/>
            <person name="Numata K."/>
            <person name="Arakawa K."/>
        </authorList>
    </citation>
    <scope>NUCLEOTIDE SEQUENCE</scope>
</reference>
<gene>
    <name evidence="1" type="primary">NCL1_24079</name>
    <name evidence="1" type="ORF">NPIL_300741</name>
</gene>
<dbReference type="OrthoDB" id="6434299at2759"/>
<protein>
    <submittedName>
        <fullName evidence="1">Uncharacterized protein</fullName>
    </submittedName>
</protein>
<organism evidence="1 2">
    <name type="scientific">Nephila pilipes</name>
    <name type="common">Giant wood spider</name>
    <name type="synonym">Nephila maculata</name>
    <dbReference type="NCBI Taxonomy" id="299642"/>
    <lineage>
        <taxon>Eukaryota</taxon>
        <taxon>Metazoa</taxon>
        <taxon>Ecdysozoa</taxon>
        <taxon>Arthropoda</taxon>
        <taxon>Chelicerata</taxon>
        <taxon>Arachnida</taxon>
        <taxon>Araneae</taxon>
        <taxon>Araneomorphae</taxon>
        <taxon>Entelegynae</taxon>
        <taxon>Araneoidea</taxon>
        <taxon>Nephilidae</taxon>
        <taxon>Nephila</taxon>
    </lineage>
</organism>
<dbReference type="InterPro" id="IPR007858">
    <property type="entry name" value="Dpy-30_motif"/>
</dbReference>
<dbReference type="AlphaFoldDB" id="A0A8X6QJT1"/>
<dbReference type="Gene3D" id="1.20.890.10">
    <property type="entry name" value="cAMP-dependent protein kinase regulatory subunit, dimerization-anchoring domain"/>
    <property type="match status" value="1"/>
</dbReference>
<keyword evidence="2" id="KW-1185">Reference proteome</keyword>
<proteinExistence type="predicted"/>
<accession>A0A8X6QJT1</accession>